<dbReference type="EMBL" id="CAJOBI010138101">
    <property type="protein sequence ID" value="CAF4755133.1"/>
    <property type="molecule type" value="Genomic_DNA"/>
</dbReference>
<gene>
    <name evidence="1" type="ORF">SMN809_LOCUS45306</name>
    <name evidence="2" type="ORF">SMN809_LOCUS70125</name>
</gene>
<reference evidence="2" key="1">
    <citation type="submission" date="2021-02" db="EMBL/GenBank/DDBJ databases">
        <authorList>
            <person name="Nowell W R."/>
        </authorList>
    </citation>
    <scope>NUCLEOTIDE SEQUENCE</scope>
</reference>
<evidence type="ECO:0000313" key="3">
    <source>
        <dbReference type="Proteomes" id="UP000676336"/>
    </source>
</evidence>
<proteinExistence type="predicted"/>
<dbReference type="EMBL" id="CAJOBI010320850">
    <property type="protein sequence ID" value="CAF5184778.1"/>
    <property type="molecule type" value="Genomic_DNA"/>
</dbReference>
<feature type="non-terminal residue" evidence="2">
    <location>
        <position position="57"/>
    </location>
</feature>
<accession>A0A8S3HRF7</accession>
<evidence type="ECO:0000313" key="2">
    <source>
        <dbReference type="EMBL" id="CAF5184778.1"/>
    </source>
</evidence>
<name>A0A8S3HRF7_9BILA</name>
<organism evidence="2 3">
    <name type="scientific">Rotaria magnacalcarata</name>
    <dbReference type="NCBI Taxonomy" id="392030"/>
    <lineage>
        <taxon>Eukaryota</taxon>
        <taxon>Metazoa</taxon>
        <taxon>Spiralia</taxon>
        <taxon>Gnathifera</taxon>
        <taxon>Rotifera</taxon>
        <taxon>Eurotatoria</taxon>
        <taxon>Bdelloidea</taxon>
        <taxon>Philodinida</taxon>
        <taxon>Philodinidae</taxon>
        <taxon>Rotaria</taxon>
    </lineage>
</organism>
<protein>
    <submittedName>
        <fullName evidence="2">Uncharacterized protein</fullName>
    </submittedName>
</protein>
<sequence>MSNKKISKNDDGLNLIALGVPSNVTHMKSGNTLCSNDSLVILQNGATTLEIRTAPKF</sequence>
<evidence type="ECO:0000313" key="1">
    <source>
        <dbReference type="EMBL" id="CAF4755133.1"/>
    </source>
</evidence>
<dbReference type="AlphaFoldDB" id="A0A8S3HRF7"/>
<comment type="caution">
    <text evidence="2">The sequence shown here is derived from an EMBL/GenBank/DDBJ whole genome shotgun (WGS) entry which is preliminary data.</text>
</comment>
<dbReference type="Proteomes" id="UP000676336">
    <property type="component" value="Unassembled WGS sequence"/>
</dbReference>